<dbReference type="AlphaFoldDB" id="A0A0J6FLZ7"/>
<protein>
    <submittedName>
        <fullName evidence="1">Uncharacterized protein</fullName>
    </submittedName>
</protein>
<sequence length="103" mass="11392">MGSLGEREYGHTRLSLNTVGLSGTGAARQRRQPGRLVIAKLRQEGAANPLSHPYHRLEELRPYHHIDGQDLGLRQQGWQHGPARVLGSFRVASQENNEATSST</sequence>
<evidence type="ECO:0000313" key="2">
    <source>
        <dbReference type="Proteomes" id="UP000054567"/>
    </source>
</evidence>
<organism evidence="1 2">
    <name type="scientific">Coccidioides posadasii RMSCC 3488</name>
    <dbReference type="NCBI Taxonomy" id="454284"/>
    <lineage>
        <taxon>Eukaryota</taxon>
        <taxon>Fungi</taxon>
        <taxon>Dikarya</taxon>
        <taxon>Ascomycota</taxon>
        <taxon>Pezizomycotina</taxon>
        <taxon>Eurotiomycetes</taxon>
        <taxon>Eurotiomycetidae</taxon>
        <taxon>Onygenales</taxon>
        <taxon>Onygenaceae</taxon>
        <taxon>Coccidioides</taxon>
    </lineage>
</organism>
<proteinExistence type="predicted"/>
<accession>A0A0J6FLZ7</accession>
<reference evidence="2" key="3">
    <citation type="journal article" date="2010" name="Genome Res.">
        <title>Population genomic sequencing of Coccidioides fungi reveals recent hybridization and transposon control.</title>
        <authorList>
            <person name="Neafsey D.E."/>
            <person name="Barker B.M."/>
            <person name="Sharpton T.J."/>
            <person name="Stajich J.E."/>
            <person name="Park D.J."/>
            <person name="Whiston E."/>
            <person name="Hung C.-Y."/>
            <person name="McMahan C."/>
            <person name="White J."/>
            <person name="Sykes S."/>
            <person name="Heiman D."/>
            <person name="Young S."/>
            <person name="Zeng Q."/>
            <person name="Abouelleil A."/>
            <person name="Aftuck L."/>
            <person name="Bessette D."/>
            <person name="Brown A."/>
            <person name="FitzGerald M."/>
            <person name="Lui A."/>
            <person name="Macdonald J.P."/>
            <person name="Priest M."/>
            <person name="Orbach M.J."/>
            <person name="Galgiani J.N."/>
            <person name="Kirkland T.N."/>
            <person name="Cole G.T."/>
            <person name="Birren B.W."/>
            <person name="Henn M.R."/>
            <person name="Taylor J.W."/>
            <person name="Rounsley S.D."/>
        </authorList>
    </citation>
    <scope>NUCLEOTIDE SEQUENCE [LARGE SCALE GENOMIC DNA]</scope>
    <source>
        <strain evidence="2">RMSCC 3488</strain>
    </source>
</reference>
<evidence type="ECO:0000313" key="1">
    <source>
        <dbReference type="EMBL" id="KMM69904.1"/>
    </source>
</evidence>
<dbReference type="Proteomes" id="UP000054567">
    <property type="component" value="Unassembled WGS sequence"/>
</dbReference>
<dbReference type="EMBL" id="DS268112">
    <property type="protein sequence ID" value="KMM69904.1"/>
    <property type="molecule type" value="Genomic_DNA"/>
</dbReference>
<gene>
    <name evidence="1" type="ORF">CPAG_06217</name>
</gene>
<reference evidence="1 2" key="1">
    <citation type="submission" date="2007-06" db="EMBL/GenBank/DDBJ databases">
        <title>The Genome Sequence of Coccidioides posadasii RMSCC_3488.</title>
        <authorList>
            <consortium name="Coccidioides Genome Resources Consortium"/>
            <consortium name="The Broad Institute Genome Sequencing Platform"/>
            <person name="Henn M.R."/>
            <person name="Sykes S."/>
            <person name="Young S."/>
            <person name="Jaffe D."/>
            <person name="Berlin A."/>
            <person name="Alvarez P."/>
            <person name="Butler J."/>
            <person name="Gnerre S."/>
            <person name="Grabherr M."/>
            <person name="Mauceli E."/>
            <person name="Brockman W."/>
            <person name="Kodira C."/>
            <person name="Alvarado L."/>
            <person name="Zeng Q."/>
            <person name="Crawford M."/>
            <person name="Antoine C."/>
            <person name="Devon K."/>
            <person name="Galgiani J."/>
            <person name="Orsborn K."/>
            <person name="Lewis M.L."/>
            <person name="Nusbaum C."/>
            <person name="Galagan J."/>
            <person name="Birren B."/>
        </authorList>
    </citation>
    <scope>NUCLEOTIDE SEQUENCE [LARGE SCALE GENOMIC DNA]</scope>
    <source>
        <strain evidence="1 2">RMSCC 3488</strain>
    </source>
</reference>
<reference evidence="2" key="2">
    <citation type="journal article" date="2009" name="Genome Res.">
        <title>Comparative genomic analyses of the human fungal pathogens Coccidioides and their relatives.</title>
        <authorList>
            <person name="Sharpton T.J."/>
            <person name="Stajich J.E."/>
            <person name="Rounsley S.D."/>
            <person name="Gardner M.J."/>
            <person name="Wortman J.R."/>
            <person name="Jordar V.S."/>
            <person name="Maiti R."/>
            <person name="Kodira C.D."/>
            <person name="Neafsey D.E."/>
            <person name="Zeng Q."/>
            <person name="Hung C.-Y."/>
            <person name="McMahan C."/>
            <person name="Muszewska A."/>
            <person name="Grynberg M."/>
            <person name="Mandel M.A."/>
            <person name="Kellner E.M."/>
            <person name="Barker B.M."/>
            <person name="Galgiani J.N."/>
            <person name="Orbach M.J."/>
            <person name="Kirkland T.N."/>
            <person name="Cole G.T."/>
            <person name="Henn M.R."/>
            <person name="Birren B.W."/>
            <person name="Taylor J.W."/>
        </authorList>
    </citation>
    <scope>NUCLEOTIDE SEQUENCE [LARGE SCALE GENOMIC DNA]</scope>
    <source>
        <strain evidence="2">RMSCC 3488</strain>
    </source>
</reference>
<name>A0A0J6FLZ7_COCPO</name>
<dbReference type="VEuPathDB" id="FungiDB:CPAG_06217"/>